<organism evidence="2 3">
    <name type="scientific">Muribaculum gordoncarteri</name>
    <dbReference type="NCBI Taxonomy" id="2530390"/>
    <lineage>
        <taxon>Bacteria</taxon>
        <taxon>Pseudomonadati</taxon>
        <taxon>Bacteroidota</taxon>
        <taxon>Bacteroidia</taxon>
        <taxon>Bacteroidales</taxon>
        <taxon>Muribaculaceae</taxon>
        <taxon>Muribaculum</taxon>
    </lineage>
</organism>
<sequence>MSRSIKKTLFSQVDSGCRMLMLYVVGIIGIMLVSSCSSKKHDDPDDEKCNMLYYATPENVAEVEDIDYGAALPGKWHFAEISDGTNVINPDTIYFIRFSQYGYKVETGCNEIIGDYTVDGDSISWNNGLKTSMWCDDMVVEAAVYKVLFNVRRLSFDNDSILRLCTSTPSQYILLTK</sequence>
<dbReference type="EMBL" id="CP039393">
    <property type="protein sequence ID" value="QCD35874.1"/>
    <property type="molecule type" value="Genomic_DNA"/>
</dbReference>
<dbReference type="Proteomes" id="UP000297031">
    <property type="component" value="Chromosome"/>
</dbReference>
<protein>
    <submittedName>
        <fullName evidence="2">META domain-containing protein</fullName>
    </submittedName>
</protein>
<dbReference type="Pfam" id="PF03724">
    <property type="entry name" value="META"/>
    <property type="match status" value="1"/>
</dbReference>
<evidence type="ECO:0000259" key="1">
    <source>
        <dbReference type="Pfam" id="PF03724"/>
    </source>
</evidence>
<gene>
    <name evidence="2" type="ORF">E7746_08280</name>
</gene>
<reference evidence="2 3" key="1">
    <citation type="submission" date="2019-02" db="EMBL/GenBank/DDBJ databases">
        <title>Isolation and identification of novel species under the genus Muribaculum.</title>
        <authorList>
            <person name="Miyake S."/>
            <person name="Ding Y."/>
            <person name="Low A."/>
            <person name="Soh M."/>
            <person name="Seedorf H."/>
        </authorList>
    </citation>
    <scope>NUCLEOTIDE SEQUENCE [LARGE SCALE GENOMIC DNA]</scope>
    <source>
        <strain evidence="2 3">TLL-A4</strain>
    </source>
</reference>
<dbReference type="Gene3D" id="2.40.128.270">
    <property type="match status" value="1"/>
</dbReference>
<dbReference type="RefSeq" id="WP_136410521.1">
    <property type="nucleotide sequence ID" value="NZ_CP039393.1"/>
</dbReference>
<feature type="domain" description="DUF306" evidence="1">
    <location>
        <begin position="72"/>
        <end position="167"/>
    </location>
</feature>
<dbReference type="InterPro" id="IPR038670">
    <property type="entry name" value="HslJ-like_sf"/>
</dbReference>
<accession>A0A4P7VKK9</accession>
<proteinExistence type="predicted"/>
<keyword evidence="3" id="KW-1185">Reference proteome</keyword>
<evidence type="ECO:0000313" key="2">
    <source>
        <dbReference type="EMBL" id="QCD35874.1"/>
    </source>
</evidence>
<dbReference type="KEGG" id="mgod:E7746_08280"/>
<dbReference type="AlphaFoldDB" id="A0A4P7VKK9"/>
<dbReference type="InterPro" id="IPR005184">
    <property type="entry name" value="DUF306_Meta_HslJ"/>
</dbReference>
<name>A0A4P7VKK9_9BACT</name>
<dbReference type="OrthoDB" id="880459at2"/>
<evidence type="ECO:0000313" key="3">
    <source>
        <dbReference type="Proteomes" id="UP000297031"/>
    </source>
</evidence>